<keyword evidence="5 6" id="KW-0472">Membrane</keyword>
<dbReference type="EMBL" id="AP019860">
    <property type="protein sequence ID" value="BBM84272.1"/>
    <property type="molecule type" value="Genomic_DNA"/>
</dbReference>
<dbReference type="Pfam" id="PF03073">
    <property type="entry name" value="TspO_MBR"/>
    <property type="match status" value="1"/>
</dbReference>
<dbReference type="KEGG" id="uam:UABAM_02629"/>
<dbReference type="AlphaFoldDB" id="A0A5S9F393"/>
<feature type="transmembrane region" description="Helical" evidence="6">
    <location>
        <begin position="128"/>
        <end position="149"/>
    </location>
</feature>
<evidence type="ECO:0000313" key="7">
    <source>
        <dbReference type="EMBL" id="BBM84272.1"/>
    </source>
</evidence>
<dbReference type="Proteomes" id="UP000326354">
    <property type="component" value="Chromosome"/>
</dbReference>
<dbReference type="CDD" id="cd15904">
    <property type="entry name" value="TSPO_MBR"/>
    <property type="match status" value="1"/>
</dbReference>
<dbReference type="FunFam" id="1.20.1260.100:FF:000001">
    <property type="entry name" value="translocator protein 2"/>
    <property type="match status" value="1"/>
</dbReference>
<dbReference type="Gene3D" id="1.20.1260.100">
    <property type="entry name" value="TspO/MBR protein"/>
    <property type="match status" value="1"/>
</dbReference>
<evidence type="ECO:0000256" key="1">
    <source>
        <dbReference type="ARBA" id="ARBA00004141"/>
    </source>
</evidence>
<evidence type="ECO:0000256" key="4">
    <source>
        <dbReference type="ARBA" id="ARBA00022989"/>
    </source>
</evidence>
<evidence type="ECO:0000256" key="6">
    <source>
        <dbReference type="SAM" id="Phobius"/>
    </source>
</evidence>
<organism evidence="7 8">
    <name type="scientific">Uabimicrobium amorphum</name>
    <dbReference type="NCBI Taxonomy" id="2596890"/>
    <lineage>
        <taxon>Bacteria</taxon>
        <taxon>Pseudomonadati</taxon>
        <taxon>Planctomycetota</taxon>
        <taxon>Candidatus Uabimicrobiia</taxon>
        <taxon>Candidatus Uabimicrobiales</taxon>
        <taxon>Candidatus Uabimicrobiaceae</taxon>
        <taxon>Candidatus Uabimicrobium</taxon>
    </lineage>
</organism>
<reference evidence="7 8" key="1">
    <citation type="submission" date="2019-08" db="EMBL/GenBank/DDBJ databases">
        <title>Complete genome sequence of Candidatus Uab amorphum.</title>
        <authorList>
            <person name="Shiratori T."/>
            <person name="Suzuki S."/>
            <person name="Kakizawa Y."/>
            <person name="Ishida K."/>
        </authorList>
    </citation>
    <scope>NUCLEOTIDE SEQUENCE [LARGE SCALE GENOMIC DNA]</scope>
    <source>
        <strain evidence="7 8">SRT547</strain>
    </source>
</reference>
<dbReference type="PANTHER" id="PTHR10057:SF0">
    <property type="entry name" value="TRANSLOCATOR PROTEIN"/>
    <property type="match status" value="1"/>
</dbReference>
<name>A0A5S9F393_UABAM</name>
<sequence>MRSVLTFLTFWILCYLPALSGIFFRPGEWYQQLNKPTWTPPNWLFGPVWTLLYFSIAVSGFMVWRKIEKEQRLKAYLPFAAHLILNAIWSYLFFGINEVGFAFAEICVLWITILINIVMFAKIFRPAAFILIPYALWVAFAAALNFAIVSMN</sequence>
<evidence type="ECO:0000256" key="5">
    <source>
        <dbReference type="ARBA" id="ARBA00023136"/>
    </source>
</evidence>
<keyword evidence="3 6" id="KW-0812">Transmembrane</keyword>
<gene>
    <name evidence="7" type="ORF">UABAM_02629</name>
</gene>
<dbReference type="InterPro" id="IPR004307">
    <property type="entry name" value="TspO_MBR"/>
</dbReference>
<evidence type="ECO:0000313" key="8">
    <source>
        <dbReference type="Proteomes" id="UP000326354"/>
    </source>
</evidence>
<protein>
    <submittedName>
        <fullName evidence="7">Sensory protein TspO</fullName>
    </submittedName>
</protein>
<dbReference type="OrthoDB" id="9795496at2"/>
<keyword evidence="4 6" id="KW-1133">Transmembrane helix</keyword>
<proteinExistence type="inferred from homology"/>
<feature type="transmembrane region" description="Helical" evidence="6">
    <location>
        <begin position="44"/>
        <end position="64"/>
    </location>
</feature>
<dbReference type="InterPro" id="IPR038330">
    <property type="entry name" value="TspO/MBR-related_sf"/>
</dbReference>
<accession>A0A5S9F393</accession>
<dbReference type="RefSeq" id="WP_151968438.1">
    <property type="nucleotide sequence ID" value="NZ_AP019860.1"/>
</dbReference>
<dbReference type="PANTHER" id="PTHR10057">
    <property type="entry name" value="PERIPHERAL-TYPE BENZODIAZEPINE RECEPTOR"/>
    <property type="match status" value="1"/>
</dbReference>
<dbReference type="PIRSF" id="PIRSF005859">
    <property type="entry name" value="PBR"/>
    <property type="match status" value="1"/>
</dbReference>
<keyword evidence="8" id="KW-1185">Reference proteome</keyword>
<evidence type="ECO:0000256" key="3">
    <source>
        <dbReference type="ARBA" id="ARBA00022692"/>
    </source>
</evidence>
<comment type="similarity">
    <text evidence="2">Belongs to the TspO/BZRP family.</text>
</comment>
<feature type="transmembrane region" description="Helical" evidence="6">
    <location>
        <begin position="76"/>
        <end position="94"/>
    </location>
</feature>
<dbReference type="GO" id="GO:0016020">
    <property type="term" value="C:membrane"/>
    <property type="evidence" value="ECO:0007669"/>
    <property type="project" value="UniProtKB-SubCell"/>
</dbReference>
<dbReference type="GO" id="GO:0033013">
    <property type="term" value="P:tetrapyrrole metabolic process"/>
    <property type="evidence" value="ECO:0007669"/>
    <property type="project" value="UniProtKB-ARBA"/>
</dbReference>
<feature type="transmembrane region" description="Helical" evidence="6">
    <location>
        <begin position="100"/>
        <end position="121"/>
    </location>
</feature>
<evidence type="ECO:0000256" key="2">
    <source>
        <dbReference type="ARBA" id="ARBA00007524"/>
    </source>
</evidence>
<comment type="subcellular location">
    <subcellularLocation>
        <location evidence="1">Membrane</location>
        <topology evidence="1">Multi-pass membrane protein</topology>
    </subcellularLocation>
</comment>